<dbReference type="GO" id="GO:0003824">
    <property type="term" value="F:catalytic activity"/>
    <property type="evidence" value="ECO:0007669"/>
    <property type="project" value="InterPro"/>
</dbReference>
<proteinExistence type="predicted"/>
<keyword evidence="3" id="KW-1185">Reference proteome</keyword>
<reference evidence="2 3" key="1">
    <citation type="submission" date="2021-06" db="EMBL/GenBank/DDBJ databases">
        <title>Caerostris extrusa draft genome.</title>
        <authorList>
            <person name="Kono N."/>
            <person name="Arakawa K."/>
        </authorList>
    </citation>
    <scope>NUCLEOTIDE SEQUENCE [LARGE SCALE GENOMIC DNA]</scope>
</reference>
<dbReference type="EMBL" id="BPLR01008485">
    <property type="protein sequence ID" value="GIY25047.1"/>
    <property type="molecule type" value="Genomic_DNA"/>
</dbReference>
<dbReference type="Pfam" id="PF14529">
    <property type="entry name" value="Exo_endo_phos_2"/>
    <property type="match status" value="1"/>
</dbReference>
<evidence type="ECO:0000313" key="2">
    <source>
        <dbReference type="EMBL" id="GIY25047.1"/>
    </source>
</evidence>
<evidence type="ECO:0000259" key="1">
    <source>
        <dbReference type="Pfam" id="PF14529"/>
    </source>
</evidence>
<accession>A0AAV4RY54</accession>
<evidence type="ECO:0000313" key="3">
    <source>
        <dbReference type="Proteomes" id="UP001054945"/>
    </source>
</evidence>
<dbReference type="InterPro" id="IPR036691">
    <property type="entry name" value="Endo/exonu/phosph_ase_sf"/>
</dbReference>
<dbReference type="AlphaFoldDB" id="A0AAV4RY54"/>
<protein>
    <submittedName>
        <fullName evidence="2">Retrovirus-related Pol polyprotein from type-1 retrotransposable element R1</fullName>
    </submittedName>
</protein>
<organism evidence="2 3">
    <name type="scientific">Caerostris extrusa</name>
    <name type="common">Bark spider</name>
    <name type="synonym">Caerostris bankana</name>
    <dbReference type="NCBI Taxonomy" id="172846"/>
    <lineage>
        <taxon>Eukaryota</taxon>
        <taxon>Metazoa</taxon>
        <taxon>Ecdysozoa</taxon>
        <taxon>Arthropoda</taxon>
        <taxon>Chelicerata</taxon>
        <taxon>Arachnida</taxon>
        <taxon>Araneae</taxon>
        <taxon>Araneomorphae</taxon>
        <taxon>Entelegynae</taxon>
        <taxon>Araneoidea</taxon>
        <taxon>Araneidae</taxon>
        <taxon>Caerostris</taxon>
    </lineage>
</organism>
<dbReference type="Proteomes" id="UP001054945">
    <property type="component" value="Unassembled WGS sequence"/>
</dbReference>
<comment type="caution">
    <text evidence="2">The sequence shown here is derived from an EMBL/GenBank/DDBJ whole genome shotgun (WGS) entry which is preliminary data.</text>
</comment>
<sequence>MQVRFRMKARGSREHWVVEIDPIIRKSLVTSDESWQASRRNGSKITLNRFSATGMAIHKGSVWNRAMLLQVSGLYGMEMPTSKRGSFEGSNLGTVEDRKWGTLIYFSFKNRILIKGQVADLPLGWRTVLEENGSALITVSNPQLALLTRWTKGPSGKELDMLLDQIPCTHILVFTSPPTRIPLWEPDIEDHWSPEKEQHHVDLIIKHQLIIWNNPNSPTTFETTIGRSWIDITATSVTLDGYAQSWKVIQDTLSAHNYLCVHPRTNSDAARRARVHSKAIQTACTTRKTANTQEHRRVPWRDDELTNLRKQVRHDRRRFQRTRNPTERISRRETFFVTTSGDWKYSEVSGVTKAFPGAHGSPAEAASYCQKDGDFKEIKPKQRKQHLAVIRPGRERGTVFLRTGKASENCGPSLNTIVTQKLQSFVVTKQRTPEHVNQCMALHFYRTRLMKTLDDEQRYSVQKTEYAGNGNKNMEMPKKQYPMLNLKESVICVEELIHKTSSEGTFPMKSIC</sequence>
<feature type="domain" description="Endonuclease/exonuclease/phosphatase" evidence="1">
    <location>
        <begin position="182"/>
        <end position="259"/>
    </location>
</feature>
<dbReference type="Gene3D" id="3.60.10.10">
    <property type="entry name" value="Endonuclease/exonuclease/phosphatase"/>
    <property type="match status" value="1"/>
</dbReference>
<dbReference type="InterPro" id="IPR005135">
    <property type="entry name" value="Endo/exonuclease/phosphatase"/>
</dbReference>
<gene>
    <name evidence="2" type="primary">PO11_25</name>
    <name evidence="2" type="ORF">CEXT_243541</name>
</gene>
<name>A0AAV4RY54_CAEEX</name>